<dbReference type="RefSeq" id="WP_174140100.1">
    <property type="nucleotide sequence ID" value="NZ_JABUFE010000026.1"/>
</dbReference>
<gene>
    <name evidence="1" type="ORF">HRQ87_19390</name>
</gene>
<evidence type="ECO:0000313" key="2">
    <source>
        <dbReference type="Proteomes" id="UP000777935"/>
    </source>
</evidence>
<sequence>MDGTWNIEMESPLGRKEASLDIAIQGDALTGMMRSDDLGEAEMENGRVDGNAVSWTADITKPMEINLEFNGTATGHTMSGDVKMGAFGVFPFTATKA</sequence>
<reference evidence="1 2" key="1">
    <citation type="submission" date="2020-06" db="EMBL/GenBank/DDBJ databases">
        <title>Sulfitobacter algicola sp. nov., isolated from green algae.</title>
        <authorList>
            <person name="Wang C."/>
        </authorList>
    </citation>
    <scope>NUCLEOTIDE SEQUENCE [LARGE SCALE GENOMIC DNA]</scope>
    <source>
        <strain evidence="1 2">1151</strain>
    </source>
</reference>
<protein>
    <submittedName>
        <fullName evidence="1">Uncharacterized protein</fullName>
    </submittedName>
</protein>
<organism evidence="1 2">
    <name type="scientific">Parasulfitobacter algicola</name>
    <dbReference type="NCBI Taxonomy" id="2614809"/>
    <lineage>
        <taxon>Bacteria</taxon>
        <taxon>Pseudomonadati</taxon>
        <taxon>Pseudomonadota</taxon>
        <taxon>Alphaproteobacteria</taxon>
        <taxon>Rhodobacterales</taxon>
        <taxon>Roseobacteraceae</taxon>
        <taxon>Parasulfitobacter</taxon>
    </lineage>
</organism>
<evidence type="ECO:0000313" key="1">
    <source>
        <dbReference type="EMBL" id="NSX56948.1"/>
    </source>
</evidence>
<name>A0ABX2J1N4_9RHOB</name>
<comment type="caution">
    <text evidence="1">The sequence shown here is derived from an EMBL/GenBank/DDBJ whole genome shotgun (WGS) entry which is preliminary data.</text>
</comment>
<accession>A0ABX2J1N4</accession>
<proteinExistence type="predicted"/>
<dbReference type="Proteomes" id="UP000777935">
    <property type="component" value="Unassembled WGS sequence"/>
</dbReference>
<dbReference type="EMBL" id="JABUFE010000026">
    <property type="protein sequence ID" value="NSX56948.1"/>
    <property type="molecule type" value="Genomic_DNA"/>
</dbReference>
<keyword evidence="2" id="KW-1185">Reference proteome</keyword>